<evidence type="ECO:0000256" key="3">
    <source>
        <dbReference type="ARBA" id="ARBA00022729"/>
    </source>
</evidence>
<dbReference type="GeneID" id="114246163"/>
<gene>
    <name evidence="11" type="primary">LOC114246163</name>
</gene>
<dbReference type="InterPro" id="IPR033116">
    <property type="entry name" value="TRYPSIN_SER"/>
</dbReference>
<dbReference type="KEGG" id="bman:114246163"/>
<keyword evidence="7" id="KW-0378">Hydrolase</keyword>
<evidence type="ECO:0000256" key="4">
    <source>
        <dbReference type="ARBA" id="ARBA00023157"/>
    </source>
</evidence>
<feature type="chain" id="PRO_5026926244" evidence="8">
    <location>
        <begin position="20"/>
        <end position="410"/>
    </location>
</feature>
<dbReference type="InterPro" id="IPR001314">
    <property type="entry name" value="Peptidase_S1A"/>
</dbReference>
<dbReference type="PROSITE" id="PS50240">
    <property type="entry name" value="TRYPSIN_DOM"/>
    <property type="match status" value="1"/>
</dbReference>
<dbReference type="GO" id="GO:0004252">
    <property type="term" value="F:serine-type endopeptidase activity"/>
    <property type="evidence" value="ECO:0007669"/>
    <property type="project" value="InterPro"/>
</dbReference>
<dbReference type="GO" id="GO:0006508">
    <property type="term" value="P:proteolysis"/>
    <property type="evidence" value="ECO:0007669"/>
    <property type="project" value="UniProtKB-KW"/>
</dbReference>
<dbReference type="PANTHER" id="PTHR24258:SF136">
    <property type="entry name" value="GH06673P-RELATED"/>
    <property type="match status" value="1"/>
</dbReference>
<dbReference type="InterPro" id="IPR009003">
    <property type="entry name" value="Peptidase_S1_PA"/>
</dbReference>
<keyword evidence="4" id="KW-1015">Disulfide bond</keyword>
<evidence type="ECO:0000256" key="6">
    <source>
        <dbReference type="ARBA" id="ARBA00024195"/>
    </source>
</evidence>
<dbReference type="CDD" id="cd00190">
    <property type="entry name" value="Tryp_SPc"/>
    <property type="match status" value="1"/>
</dbReference>
<dbReference type="Gene3D" id="2.40.10.10">
    <property type="entry name" value="Trypsin-like serine proteases"/>
    <property type="match status" value="1"/>
</dbReference>
<evidence type="ECO:0000256" key="8">
    <source>
        <dbReference type="SAM" id="SignalP"/>
    </source>
</evidence>
<dbReference type="PROSITE" id="PS00134">
    <property type="entry name" value="TRYPSIN_HIS"/>
    <property type="match status" value="1"/>
</dbReference>
<dbReference type="SUPFAM" id="SSF50494">
    <property type="entry name" value="Trypsin-like serine proteases"/>
    <property type="match status" value="1"/>
</dbReference>
<dbReference type="Proteomes" id="UP000504629">
    <property type="component" value="Unplaced"/>
</dbReference>
<evidence type="ECO:0000256" key="1">
    <source>
        <dbReference type="ARBA" id="ARBA00004613"/>
    </source>
</evidence>
<evidence type="ECO:0000256" key="7">
    <source>
        <dbReference type="RuleBase" id="RU363034"/>
    </source>
</evidence>
<keyword evidence="2" id="KW-0964">Secreted</keyword>
<dbReference type="FunFam" id="2.40.10.10:FF:000028">
    <property type="entry name" value="Serine protease easter"/>
    <property type="match status" value="1"/>
</dbReference>
<proteinExistence type="inferred from homology"/>
<organism evidence="10 11">
    <name type="scientific">Bombyx mandarina</name>
    <name type="common">Wild silk moth</name>
    <name type="synonym">Wild silkworm</name>
    <dbReference type="NCBI Taxonomy" id="7092"/>
    <lineage>
        <taxon>Eukaryota</taxon>
        <taxon>Metazoa</taxon>
        <taxon>Ecdysozoa</taxon>
        <taxon>Arthropoda</taxon>
        <taxon>Hexapoda</taxon>
        <taxon>Insecta</taxon>
        <taxon>Pterygota</taxon>
        <taxon>Neoptera</taxon>
        <taxon>Endopterygota</taxon>
        <taxon>Lepidoptera</taxon>
        <taxon>Glossata</taxon>
        <taxon>Ditrysia</taxon>
        <taxon>Bombycoidea</taxon>
        <taxon>Bombycidae</taxon>
        <taxon>Bombycinae</taxon>
        <taxon>Bombyx</taxon>
    </lineage>
</organism>
<keyword evidence="7" id="KW-0720">Serine protease</keyword>
<dbReference type="OrthoDB" id="6339452at2759"/>
<dbReference type="PANTHER" id="PTHR24258">
    <property type="entry name" value="SERINE PROTEASE-RELATED"/>
    <property type="match status" value="1"/>
</dbReference>
<keyword evidence="10" id="KW-1185">Reference proteome</keyword>
<sequence>MDQSIYLLLMSVLFVCVHCEFEGEECKKGNLLGVCTNIRKCQSALNDIRNRKSPQICSFDNADPVVCCFDNSISSRAPLATTTRRTPSSTTTEYVPPSYDYQSNNGDKKCEDVPADLTSPKTGQKAWDKCIEYQEQLVYPCEKGVALTGEISRSKHCHHDADELIIGGTDAGVNEYPHMVLLGYGDDVANIQWLCGGVLISERFVLTAGHCLSSREVGAVRYVYIGALARHETTNPSRRYAVIRAHRHPDYKPPSKYNDIALLELDRQVPLDQYTVPACLHTGDAVNDERASATGWGLTENRGSTSDVLQKVVLTKFTSAECSEKYPTNRNMKRGFDPRTQMCYGDRTLSRDTCQGDSGGPIQIKSKKMDCMYVVIGVTSFGRACGYAGEPGIYTRVSHYVPWIESVVWP</sequence>
<accession>A0A6J2K238</accession>
<evidence type="ECO:0000259" key="9">
    <source>
        <dbReference type="PROSITE" id="PS50240"/>
    </source>
</evidence>
<comment type="similarity">
    <text evidence="6">Belongs to the peptidase S1 family. CLIP subfamily.</text>
</comment>
<feature type="domain" description="Peptidase S1" evidence="9">
    <location>
        <begin position="165"/>
        <end position="409"/>
    </location>
</feature>
<evidence type="ECO:0000256" key="2">
    <source>
        <dbReference type="ARBA" id="ARBA00022525"/>
    </source>
</evidence>
<dbReference type="PRINTS" id="PR00722">
    <property type="entry name" value="CHYMOTRYPSIN"/>
</dbReference>
<keyword evidence="5" id="KW-0325">Glycoprotein</keyword>
<evidence type="ECO:0000256" key="5">
    <source>
        <dbReference type="ARBA" id="ARBA00023180"/>
    </source>
</evidence>
<protein>
    <submittedName>
        <fullName evidence="11">Serine protease snake-like</fullName>
    </submittedName>
</protein>
<dbReference type="SMR" id="A0A6J2K238"/>
<evidence type="ECO:0000313" key="11">
    <source>
        <dbReference type="RefSeq" id="XP_028034374.1"/>
    </source>
</evidence>
<dbReference type="AlphaFoldDB" id="A0A6J2K238"/>
<comment type="subcellular location">
    <subcellularLocation>
        <location evidence="1">Secreted</location>
    </subcellularLocation>
</comment>
<name>A0A6J2K238_BOMMA</name>
<dbReference type="GO" id="GO:0005576">
    <property type="term" value="C:extracellular region"/>
    <property type="evidence" value="ECO:0007669"/>
    <property type="project" value="UniProtKB-SubCell"/>
</dbReference>
<dbReference type="PROSITE" id="PS00135">
    <property type="entry name" value="TRYPSIN_SER"/>
    <property type="match status" value="1"/>
</dbReference>
<dbReference type="RefSeq" id="XP_028034374.1">
    <property type="nucleotide sequence ID" value="XM_028178573.1"/>
</dbReference>
<keyword evidence="3 8" id="KW-0732">Signal</keyword>
<dbReference type="SMART" id="SM00020">
    <property type="entry name" value="Tryp_SPc"/>
    <property type="match status" value="1"/>
</dbReference>
<dbReference type="Pfam" id="PF00089">
    <property type="entry name" value="Trypsin"/>
    <property type="match status" value="1"/>
</dbReference>
<reference evidence="11" key="1">
    <citation type="submission" date="2025-08" db="UniProtKB">
        <authorList>
            <consortium name="RefSeq"/>
        </authorList>
    </citation>
    <scope>IDENTIFICATION</scope>
    <source>
        <tissue evidence="11">Silk gland</tissue>
    </source>
</reference>
<keyword evidence="7" id="KW-0645">Protease</keyword>
<feature type="signal peptide" evidence="8">
    <location>
        <begin position="1"/>
        <end position="19"/>
    </location>
</feature>
<dbReference type="FunFam" id="2.40.10.10:FF:000054">
    <property type="entry name" value="Complement C1r subcomponent"/>
    <property type="match status" value="1"/>
</dbReference>
<evidence type="ECO:0000313" key="10">
    <source>
        <dbReference type="Proteomes" id="UP000504629"/>
    </source>
</evidence>
<dbReference type="InterPro" id="IPR001254">
    <property type="entry name" value="Trypsin_dom"/>
</dbReference>
<dbReference type="InterPro" id="IPR018114">
    <property type="entry name" value="TRYPSIN_HIS"/>
</dbReference>
<dbReference type="InterPro" id="IPR043504">
    <property type="entry name" value="Peptidase_S1_PA_chymotrypsin"/>
</dbReference>